<keyword evidence="10 11" id="KW-0100">Branched-chain amino acid biosynthesis</keyword>
<evidence type="ECO:0000256" key="7">
    <source>
        <dbReference type="ARBA" id="ARBA00022679"/>
    </source>
</evidence>
<dbReference type="Pfam" id="PF00682">
    <property type="entry name" value="HMGL-like"/>
    <property type="match status" value="1"/>
</dbReference>
<dbReference type="InterPro" id="IPR013709">
    <property type="entry name" value="2-isopropylmalate_synth_dimer"/>
</dbReference>
<dbReference type="InterPro" id="IPR050073">
    <property type="entry name" value="2-IPM_HCS-like"/>
</dbReference>
<dbReference type="HAMAP" id="MF_01025">
    <property type="entry name" value="LeuA_type1"/>
    <property type="match status" value="1"/>
</dbReference>
<evidence type="ECO:0000256" key="11">
    <source>
        <dbReference type="HAMAP-Rule" id="MF_01025"/>
    </source>
</evidence>
<dbReference type="EMBL" id="JALBUF010000002">
    <property type="protein sequence ID" value="MCI0182822.1"/>
    <property type="molecule type" value="Genomic_DNA"/>
</dbReference>
<dbReference type="NCBIfam" id="TIGR00973">
    <property type="entry name" value="leuA_bact"/>
    <property type="match status" value="1"/>
</dbReference>
<evidence type="ECO:0000256" key="3">
    <source>
        <dbReference type="ARBA" id="ARBA00012973"/>
    </source>
</evidence>
<feature type="binding site" evidence="11">
    <location>
        <position position="236"/>
    </location>
    <ligand>
        <name>Mn(2+)</name>
        <dbReference type="ChEBI" id="CHEBI:29035"/>
    </ligand>
</feature>
<dbReference type="InterPro" id="IPR054691">
    <property type="entry name" value="LeuA/HCS_post-cat"/>
</dbReference>
<comment type="caution">
    <text evidence="13">The sequence shown here is derived from an EMBL/GenBank/DDBJ whole genome shotgun (WGS) entry which is preliminary data.</text>
</comment>
<dbReference type="InterPro" id="IPR013785">
    <property type="entry name" value="Aldolase_TIM"/>
</dbReference>
<dbReference type="SUPFAM" id="SSF110921">
    <property type="entry name" value="2-isopropylmalate synthase LeuA, allosteric (dimerisation) domain"/>
    <property type="match status" value="1"/>
</dbReference>
<dbReference type="Pfam" id="PF08502">
    <property type="entry name" value="LeuA_dimer"/>
    <property type="match status" value="1"/>
</dbReference>
<dbReference type="InterPro" id="IPR036230">
    <property type="entry name" value="LeuA_allosteric_dom_sf"/>
</dbReference>
<feature type="region of interest" description="Regulatory domain" evidence="11">
    <location>
        <begin position="391"/>
        <end position="510"/>
    </location>
</feature>
<evidence type="ECO:0000256" key="8">
    <source>
        <dbReference type="ARBA" id="ARBA00022723"/>
    </source>
</evidence>
<keyword evidence="8 11" id="KW-0479">Metal-binding</keyword>
<dbReference type="CDD" id="cd07940">
    <property type="entry name" value="DRE_TIM_IPMS"/>
    <property type="match status" value="1"/>
</dbReference>
<dbReference type="PANTHER" id="PTHR10277">
    <property type="entry name" value="HOMOCITRATE SYNTHASE-RELATED"/>
    <property type="match status" value="1"/>
</dbReference>
<dbReference type="EC" id="2.3.3.13" evidence="3 11"/>
<comment type="function">
    <text evidence="11">Catalyzes the condensation of the acetyl group of acetyl-CoA with 3-methyl-2-oxobutanoate (2-ketoisovalerate) to form 3-carboxy-3-hydroxy-4-methylpentanoate (2-isopropylmalate).</text>
</comment>
<dbReference type="PROSITE" id="PS00816">
    <property type="entry name" value="AIPM_HOMOCIT_SYNTH_2"/>
    <property type="match status" value="1"/>
</dbReference>
<evidence type="ECO:0000259" key="12">
    <source>
        <dbReference type="PROSITE" id="PS50991"/>
    </source>
</evidence>
<dbReference type="InterPro" id="IPR005671">
    <property type="entry name" value="LeuA_bact_synth"/>
</dbReference>
<evidence type="ECO:0000313" key="13">
    <source>
        <dbReference type="EMBL" id="MCI0182822.1"/>
    </source>
</evidence>
<reference evidence="13" key="1">
    <citation type="submission" date="2022-03" db="EMBL/GenBank/DDBJ databases">
        <title>Draft Genome Sequence of Firmicute Strain S0AB, a Heterotrophic Iron/Sulfur-Oxidizing Extreme Acidophile.</title>
        <authorList>
            <person name="Vergara E."/>
            <person name="Pakostova E."/>
            <person name="Johnson D.B."/>
            <person name="Holmes D.S."/>
        </authorList>
    </citation>
    <scope>NUCLEOTIDE SEQUENCE</scope>
    <source>
        <strain evidence="13">S0AB</strain>
    </source>
</reference>
<protein>
    <recommendedName>
        <fullName evidence="4 11">2-isopropylmalate synthase</fullName>
        <ecNumber evidence="3 11">2.3.3.13</ecNumber>
    </recommendedName>
    <alternativeName>
        <fullName evidence="11">Alpha-IPM synthase</fullName>
    </alternativeName>
    <alternativeName>
        <fullName evidence="11">Alpha-isopropylmalate synthase</fullName>
    </alternativeName>
</protein>
<evidence type="ECO:0000256" key="1">
    <source>
        <dbReference type="ARBA" id="ARBA00004689"/>
    </source>
</evidence>
<dbReference type="Gene3D" id="1.10.238.260">
    <property type="match status" value="1"/>
</dbReference>
<keyword evidence="5 11" id="KW-0432">Leucine biosynthesis</keyword>
<evidence type="ECO:0000256" key="5">
    <source>
        <dbReference type="ARBA" id="ARBA00022430"/>
    </source>
</evidence>
<keyword evidence="7 11" id="KW-0808">Transferase</keyword>
<comment type="catalytic activity">
    <reaction evidence="11">
        <text>3-methyl-2-oxobutanoate + acetyl-CoA + H2O = (2S)-2-isopropylmalate + CoA + H(+)</text>
        <dbReference type="Rhea" id="RHEA:21524"/>
        <dbReference type="ChEBI" id="CHEBI:1178"/>
        <dbReference type="ChEBI" id="CHEBI:11851"/>
        <dbReference type="ChEBI" id="CHEBI:15377"/>
        <dbReference type="ChEBI" id="CHEBI:15378"/>
        <dbReference type="ChEBI" id="CHEBI:57287"/>
        <dbReference type="ChEBI" id="CHEBI:57288"/>
        <dbReference type="EC" id="2.3.3.13"/>
    </reaction>
</comment>
<gene>
    <name evidence="11 13" type="primary">leuA</name>
    <name evidence="13" type="ORF">MM817_01091</name>
</gene>
<evidence type="ECO:0000256" key="4">
    <source>
        <dbReference type="ARBA" id="ARBA00018198"/>
    </source>
</evidence>
<feature type="binding site" evidence="11">
    <location>
        <position position="13"/>
    </location>
    <ligand>
        <name>Mn(2+)</name>
        <dbReference type="ChEBI" id="CHEBI:29035"/>
    </ligand>
</feature>
<dbReference type="FunFam" id="1.10.238.260:FF:000001">
    <property type="entry name" value="2-isopropylmalate synthase"/>
    <property type="match status" value="1"/>
</dbReference>
<feature type="binding site" evidence="11">
    <location>
        <position position="200"/>
    </location>
    <ligand>
        <name>Mn(2+)</name>
        <dbReference type="ChEBI" id="CHEBI:29035"/>
    </ligand>
</feature>
<evidence type="ECO:0000256" key="9">
    <source>
        <dbReference type="ARBA" id="ARBA00023211"/>
    </source>
</evidence>
<feature type="domain" description="Pyruvate carboxyltransferase" evidence="12">
    <location>
        <begin position="4"/>
        <end position="265"/>
    </location>
</feature>
<evidence type="ECO:0000256" key="2">
    <source>
        <dbReference type="ARBA" id="ARBA00009396"/>
    </source>
</evidence>
<keyword evidence="14" id="KW-1185">Reference proteome</keyword>
<proteinExistence type="inferred from homology"/>
<dbReference type="GO" id="GO:0009098">
    <property type="term" value="P:L-leucine biosynthetic process"/>
    <property type="evidence" value="ECO:0007669"/>
    <property type="project" value="UniProtKB-UniRule"/>
</dbReference>
<dbReference type="Proteomes" id="UP001139263">
    <property type="component" value="Unassembled WGS sequence"/>
</dbReference>
<comment type="pathway">
    <text evidence="1 11">Amino-acid biosynthesis; L-leucine biosynthesis; L-leucine from 3-methyl-2-oxobutanoate: step 1/4.</text>
</comment>
<dbReference type="PANTHER" id="PTHR10277:SF9">
    <property type="entry name" value="2-ISOPROPYLMALATE SYNTHASE 1, CHLOROPLASTIC-RELATED"/>
    <property type="match status" value="1"/>
</dbReference>
<dbReference type="PROSITE" id="PS50991">
    <property type="entry name" value="PYR_CT"/>
    <property type="match status" value="1"/>
</dbReference>
<dbReference type="AlphaFoldDB" id="A0A9X1V7X5"/>
<dbReference type="PROSITE" id="PS00815">
    <property type="entry name" value="AIPM_HOMOCIT_SYNTH_1"/>
    <property type="match status" value="1"/>
</dbReference>
<dbReference type="GO" id="GO:0030145">
    <property type="term" value="F:manganese ion binding"/>
    <property type="evidence" value="ECO:0007669"/>
    <property type="project" value="UniProtKB-UniRule"/>
</dbReference>
<comment type="subunit">
    <text evidence="11">Homodimer.</text>
</comment>
<dbReference type="SUPFAM" id="SSF51569">
    <property type="entry name" value="Aldolase"/>
    <property type="match status" value="1"/>
</dbReference>
<dbReference type="GO" id="GO:0003985">
    <property type="term" value="F:acetyl-CoA C-acetyltransferase activity"/>
    <property type="evidence" value="ECO:0007669"/>
    <property type="project" value="UniProtKB-UniRule"/>
</dbReference>
<dbReference type="GO" id="GO:0005737">
    <property type="term" value="C:cytoplasm"/>
    <property type="evidence" value="ECO:0007669"/>
    <property type="project" value="UniProtKB-UniRule"/>
</dbReference>
<dbReference type="InterPro" id="IPR000891">
    <property type="entry name" value="PYR_CT"/>
</dbReference>
<dbReference type="SMART" id="SM00917">
    <property type="entry name" value="LeuA_dimer"/>
    <property type="match status" value="1"/>
</dbReference>
<keyword evidence="11" id="KW-0963">Cytoplasm</keyword>
<organism evidence="13 14">
    <name type="scientific">Sulfoacidibacillus ferrooxidans</name>
    <dbReference type="NCBI Taxonomy" id="2005001"/>
    <lineage>
        <taxon>Bacteria</taxon>
        <taxon>Bacillati</taxon>
        <taxon>Bacillota</taxon>
        <taxon>Bacilli</taxon>
        <taxon>Bacillales</taxon>
        <taxon>Alicyclobacillaceae</taxon>
        <taxon>Sulfoacidibacillus</taxon>
    </lineage>
</organism>
<dbReference type="Gene3D" id="3.30.160.270">
    <property type="match status" value="1"/>
</dbReference>
<name>A0A9X1V7X5_9BACL</name>
<dbReference type="NCBIfam" id="NF002086">
    <property type="entry name" value="PRK00915.1-3"/>
    <property type="match status" value="1"/>
</dbReference>
<evidence type="ECO:0000256" key="10">
    <source>
        <dbReference type="ARBA" id="ARBA00023304"/>
    </source>
</evidence>
<dbReference type="Pfam" id="PF22617">
    <property type="entry name" value="HCS_D2"/>
    <property type="match status" value="1"/>
</dbReference>
<dbReference type="FunFam" id="3.20.20.70:FF:000010">
    <property type="entry name" value="2-isopropylmalate synthase"/>
    <property type="match status" value="1"/>
</dbReference>
<dbReference type="NCBIfam" id="NF002088">
    <property type="entry name" value="PRK00915.1-5"/>
    <property type="match status" value="1"/>
</dbReference>
<sequence length="510" mass="55464">MKHIQIFDTTLRDGEQSPGVSLTAGEKLEIARQLAKLRVDVIEAGYAAASPGDFAAVQTIARAVKGVSVCSLARATENDILRAYEACSPSDAPCIHLFLATSDVHMQHKLRMTRDQVLQQIDSAVRFARTKVPFVEFSAEDSGRTDFDFLVQAVKTAVSAGATVINLPDTVGYLLPQEYAQRFIRMREQVELGSALLSAHCHDDLGLAVANTLAAISAGVDQVEVTMNGIGERAGNASLEEVAVALALRADMYGVDTKLELSQIARTSKLVSRLTGMVVPGNKAVVGANAFAHESGIHQDGVLKERTTYEIIDPQVVGVVENKQLVLGKHSGRHAFFKHVEELGYVLSDQDLQNLFMRFKELCDKKKQVTEEDILALVDERVYGEAQHTYTLDYLHVSCGNQPLSTATVRVTGPQGVREEAAVGNGPVEAIYRAIDRATGEEVELATYQISSVTPGQDALGEVRVQVRVNHRLFTGRHVASDVLDASARAYIDAINRYTIMRVAPALLVK</sequence>
<feature type="binding site" evidence="11">
    <location>
        <position position="202"/>
    </location>
    <ligand>
        <name>Mn(2+)</name>
        <dbReference type="ChEBI" id="CHEBI:29035"/>
    </ligand>
</feature>
<comment type="similarity">
    <text evidence="2 11">Belongs to the alpha-IPM synthase/homocitrate synthase family. LeuA type 1 subfamily.</text>
</comment>
<keyword evidence="13" id="KW-0012">Acyltransferase</keyword>
<dbReference type="Gene3D" id="3.20.20.70">
    <property type="entry name" value="Aldolase class I"/>
    <property type="match status" value="1"/>
</dbReference>
<evidence type="ECO:0000313" key="14">
    <source>
        <dbReference type="Proteomes" id="UP001139263"/>
    </source>
</evidence>
<keyword evidence="9 11" id="KW-0464">Manganese</keyword>
<keyword evidence="6 11" id="KW-0028">Amino-acid biosynthesis</keyword>
<accession>A0A9X1V7X5</accession>
<dbReference type="InterPro" id="IPR002034">
    <property type="entry name" value="AIPM/Hcit_synth_CS"/>
</dbReference>
<comment type="cofactor">
    <cofactor evidence="11">
        <name>Mn(2+)</name>
        <dbReference type="ChEBI" id="CHEBI:29035"/>
    </cofactor>
</comment>
<dbReference type="GO" id="GO:0003852">
    <property type="term" value="F:2-isopropylmalate synthase activity"/>
    <property type="evidence" value="ECO:0007669"/>
    <property type="project" value="UniProtKB-UniRule"/>
</dbReference>
<dbReference type="RefSeq" id="WP_241712426.1">
    <property type="nucleotide sequence ID" value="NZ_JALBUF010000002.1"/>
</dbReference>
<evidence type="ECO:0000256" key="6">
    <source>
        <dbReference type="ARBA" id="ARBA00022605"/>
    </source>
</evidence>